<dbReference type="EMBL" id="MLYO01000004">
    <property type="protein sequence ID" value="OIK08205.1"/>
    <property type="molecule type" value="Genomic_DNA"/>
</dbReference>
<feature type="transmembrane region" description="Helical" evidence="1">
    <location>
        <begin position="55"/>
        <end position="80"/>
    </location>
</feature>
<keyword evidence="1" id="KW-1133">Transmembrane helix</keyword>
<name>A0A1S2QRZ2_9ACTN</name>
<organism evidence="2 3">
    <name type="scientific">Streptomyces monashensis</name>
    <dbReference type="NCBI Taxonomy" id="1678012"/>
    <lineage>
        <taxon>Bacteria</taxon>
        <taxon>Bacillati</taxon>
        <taxon>Actinomycetota</taxon>
        <taxon>Actinomycetes</taxon>
        <taxon>Kitasatosporales</taxon>
        <taxon>Streptomycetaceae</taxon>
        <taxon>Streptomyces</taxon>
    </lineage>
</organism>
<keyword evidence="3" id="KW-1185">Reference proteome</keyword>
<dbReference type="OrthoDB" id="4319370at2"/>
<comment type="caution">
    <text evidence="2">The sequence shown here is derived from an EMBL/GenBank/DDBJ whole genome shotgun (WGS) entry which is preliminary data.</text>
</comment>
<dbReference type="AlphaFoldDB" id="A0A1S2QRZ2"/>
<accession>A0A1S2QRZ2</accession>
<feature type="transmembrane region" description="Helical" evidence="1">
    <location>
        <begin position="111"/>
        <end position="134"/>
    </location>
</feature>
<feature type="transmembrane region" description="Helical" evidence="1">
    <location>
        <begin position="155"/>
        <end position="177"/>
    </location>
</feature>
<keyword evidence="1" id="KW-0472">Membrane</keyword>
<proteinExistence type="predicted"/>
<keyword evidence="1" id="KW-0812">Transmembrane</keyword>
<gene>
    <name evidence="2" type="ORF">BIV23_00205</name>
</gene>
<sequence>MVVTLGSLLVGLVLLCTKIVRASSGGGGAPAKGAKATARRALSFVKLNWRALMPFFSSTALFALAGGTAGGFLGTVLGWFRGKIGAIGDWIIIHVFGQSTVSGSGHGGHGLLTPFGGAVMIVLFALMVTCWKSLPAVWKQDLRWGVPTGITLGPFVNGVFLVAAANWAGAHTIGWVFSHGVG</sequence>
<dbReference type="Proteomes" id="UP000179642">
    <property type="component" value="Unassembled WGS sequence"/>
</dbReference>
<evidence type="ECO:0000256" key="1">
    <source>
        <dbReference type="SAM" id="Phobius"/>
    </source>
</evidence>
<reference evidence="2 3" key="1">
    <citation type="submission" date="2016-10" db="EMBL/GenBank/DDBJ databases">
        <title>Genome sequence of Streptomyces sp. MUSC 1.</title>
        <authorList>
            <person name="Lee L.-H."/>
            <person name="Ser H.-L."/>
            <person name="Law J.W.-F."/>
        </authorList>
    </citation>
    <scope>NUCLEOTIDE SEQUENCE [LARGE SCALE GENOMIC DNA]</scope>
    <source>
        <strain evidence="2 3">MUSC 1</strain>
    </source>
</reference>
<dbReference type="RefSeq" id="WP_071378617.1">
    <property type="nucleotide sequence ID" value="NZ_MLYO01000004.1"/>
</dbReference>
<evidence type="ECO:0000313" key="2">
    <source>
        <dbReference type="EMBL" id="OIK08205.1"/>
    </source>
</evidence>
<protein>
    <submittedName>
        <fullName evidence="2">Uncharacterized protein</fullName>
    </submittedName>
</protein>
<evidence type="ECO:0000313" key="3">
    <source>
        <dbReference type="Proteomes" id="UP000179642"/>
    </source>
</evidence>